<evidence type="ECO:0000313" key="2">
    <source>
        <dbReference type="Proteomes" id="UP000658656"/>
    </source>
</evidence>
<reference evidence="1" key="1">
    <citation type="journal article" date="2014" name="Int. J. Syst. Evol. Microbiol.">
        <title>Complete genome sequence of Corynebacterium casei LMG S-19264T (=DSM 44701T), isolated from a smear-ripened cheese.</title>
        <authorList>
            <consortium name="US DOE Joint Genome Institute (JGI-PGF)"/>
            <person name="Walter F."/>
            <person name="Albersmeier A."/>
            <person name="Kalinowski J."/>
            <person name="Ruckert C."/>
        </authorList>
    </citation>
    <scope>NUCLEOTIDE SEQUENCE</scope>
    <source>
        <strain evidence="1">CGMCC 4.7679</strain>
    </source>
</reference>
<comment type="caution">
    <text evidence="1">The sequence shown here is derived from an EMBL/GenBank/DDBJ whole genome shotgun (WGS) entry which is preliminary data.</text>
</comment>
<dbReference type="AlphaFoldDB" id="A0A8H9J1H1"/>
<keyword evidence="2" id="KW-1185">Reference proteome</keyword>
<gene>
    <name evidence="1" type="ORF">GCM10017566_61240</name>
</gene>
<reference evidence="1" key="2">
    <citation type="submission" date="2020-09" db="EMBL/GenBank/DDBJ databases">
        <authorList>
            <person name="Sun Q."/>
            <person name="Zhou Y."/>
        </authorList>
    </citation>
    <scope>NUCLEOTIDE SEQUENCE</scope>
    <source>
        <strain evidence="1">CGMCC 4.7679</strain>
    </source>
</reference>
<name>A0A8H9J1H1_9PSEU</name>
<proteinExistence type="predicted"/>
<protein>
    <submittedName>
        <fullName evidence="1">Uncharacterized protein</fullName>
    </submittedName>
</protein>
<evidence type="ECO:0000313" key="1">
    <source>
        <dbReference type="EMBL" id="GHF78680.1"/>
    </source>
</evidence>
<dbReference type="Proteomes" id="UP000658656">
    <property type="component" value="Unassembled WGS sequence"/>
</dbReference>
<accession>A0A8H9J1H1</accession>
<organism evidence="1 2">
    <name type="scientific">Amycolatopsis bartoniae</name>
    <dbReference type="NCBI Taxonomy" id="941986"/>
    <lineage>
        <taxon>Bacteria</taxon>
        <taxon>Bacillati</taxon>
        <taxon>Actinomycetota</taxon>
        <taxon>Actinomycetes</taxon>
        <taxon>Pseudonocardiales</taxon>
        <taxon>Pseudonocardiaceae</taxon>
        <taxon>Amycolatopsis</taxon>
    </lineage>
</organism>
<sequence>MAAVVAVGRAPQVHLRPGVVRGLSCRALMRAGLVRVTAGWLAAGWCGLSRLDWCGLGRRGLGWCGLGCRGLVAMGWGRPRAGYLAYREPGLRGLHRRGR</sequence>
<dbReference type="EMBL" id="BNAV01000012">
    <property type="protein sequence ID" value="GHF78680.1"/>
    <property type="molecule type" value="Genomic_DNA"/>
</dbReference>